<proteinExistence type="predicted"/>
<comment type="caution">
    <text evidence="3">The sequence shown here is derived from an EMBL/GenBank/DDBJ whole genome shotgun (WGS) entry which is preliminary data.</text>
</comment>
<feature type="compositionally biased region" description="Low complexity" evidence="1">
    <location>
        <begin position="365"/>
        <end position="376"/>
    </location>
</feature>
<feature type="chain" id="PRO_5012350124" description="Thioredoxin domain-containing protein" evidence="2">
    <location>
        <begin position="20"/>
        <end position="469"/>
    </location>
</feature>
<reference evidence="3 4" key="1">
    <citation type="submission" date="2016-08" db="EMBL/GenBank/DDBJ databases">
        <title>A Parts List for Fungal Cellulosomes Revealed by Comparative Genomics.</title>
        <authorList>
            <consortium name="DOE Joint Genome Institute"/>
            <person name="Haitjema C.H."/>
            <person name="Gilmore S.P."/>
            <person name="Henske J.K."/>
            <person name="Solomon K.V."/>
            <person name="De Groot R."/>
            <person name="Kuo A."/>
            <person name="Mondo S.J."/>
            <person name="Salamov A.A."/>
            <person name="Labutti K."/>
            <person name="Zhao Z."/>
            <person name="Chiniquy J."/>
            <person name="Barry K."/>
            <person name="Brewer H.M."/>
            <person name="Purvine S.O."/>
            <person name="Wright A.T."/>
            <person name="Boxma B."/>
            <person name="Van Alen T."/>
            <person name="Hackstein J.H."/>
            <person name="Baker S.E."/>
            <person name="Grigoriev I.V."/>
            <person name="O'Malley M.A."/>
        </authorList>
    </citation>
    <scope>NUCLEOTIDE SEQUENCE [LARGE SCALE GENOMIC DNA]</scope>
    <source>
        <strain evidence="3 4">G1</strain>
    </source>
</reference>
<feature type="region of interest" description="Disordered" evidence="1">
    <location>
        <begin position="195"/>
        <end position="247"/>
    </location>
</feature>
<evidence type="ECO:0008006" key="5">
    <source>
        <dbReference type="Google" id="ProtNLM"/>
    </source>
</evidence>
<gene>
    <name evidence="3" type="ORF">LY90DRAFT_697041</name>
</gene>
<accession>A0A1Y2FMK9</accession>
<name>A0A1Y2FMK9_9FUNG</name>
<feature type="signal peptide" evidence="2">
    <location>
        <begin position="1"/>
        <end position="19"/>
    </location>
</feature>
<feature type="compositionally biased region" description="Basic and acidic residues" evidence="1">
    <location>
        <begin position="208"/>
        <end position="233"/>
    </location>
</feature>
<evidence type="ECO:0000313" key="4">
    <source>
        <dbReference type="Proteomes" id="UP000193920"/>
    </source>
</evidence>
<keyword evidence="4" id="KW-1185">Reference proteome</keyword>
<protein>
    <recommendedName>
        <fullName evidence="5">Thioredoxin domain-containing protein</fullName>
    </recommendedName>
</protein>
<evidence type="ECO:0000313" key="3">
    <source>
        <dbReference type="EMBL" id="ORY85178.1"/>
    </source>
</evidence>
<organism evidence="3 4">
    <name type="scientific">Neocallimastix californiae</name>
    <dbReference type="NCBI Taxonomy" id="1754190"/>
    <lineage>
        <taxon>Eukaryota</taxon>
        <taxon>Fungi</taxon>
        <taxon>Fungi incertae sedis</taxon>
        <taxon>Chytridiomycota</taxon>
        <taxon>Chytridiomycota incertae sedis</taxon>
        <taxon>Neocallimastigomycetes</taxon>
        <taxon>Neocallimastigales</taxon>
        <taxon>Neocallimastigaceae</taxon>
        <taxon>Neocallimastix</taxon>
    </lineage>
</organism>
<feature type="region of interest" description="Disordered" evidence="1">
    <location>
        <begin position="357"/>
        <end position="376"/>
    </location>
</feature>
<keyword evidence="2" id="KW-0732">Signal</keyword>
<dbReference type="Proteomes" id="UP000193920">
    <property type="component" value="Unassembled WGS sequence"/>
</dbReference>
<dbReference type="AlphaFoldDB" id="A0A1Y2FMK9"/>
<evidence type="ECO:0000256" key="1">
    <source>
        <dbReference type="SAM" id="MobiDB-lite"/>
    </source>
</evidence>
<evidence type="ECO:0000256" key="2">
    <source>
        <dbReference type="SAM" id="SignalP"/>
    </source>
</evidence>
<sequence>MKFNTLFLNLLFNFALAYSESINAESFAPTELIRDNCDNYVVAMNADPDSQGKYRFVKTYIRDGCEDCGPYDLKLSVKAIMDIGNSRKAKVFWAIFSKDGDLFGGPFKPELTESESKKLLSLSGEKNMGGVMKKFTQKAINMVKNKKVHESEFPWTKNGKDEEEVVNVVKTTVIKKTVVKTDIRKLVVVKTKSEGETPSHLFKGKPTHLPEFKLENEKKKVEKPKEEKQKGEEKEEEEATSGSGSGSGVFEGTVAVSVAAGAALLLLRRKSPKKTYIFGESLDNLGSGNDSINSTTGTKELYAKTKNGQRLKINIPVNNNFDDVAHIQIFSPKRRESYPNMDVYNVHTQRAYVSDNNSYDSVSLPQPQQEQPQPHAQLPIPTNDFMTAFNPIEQPDLAAMPKENIGSYDCTKVTSRMADDPYYDHYNYLEEEEEEIYNSVPKEMNRVYANNANNSPTDILLDYLDGDDL</sequence>
<dbReference type="EMBL" id="MCOG01000004">
    <property type="protein sequence ID" value="ORY85178.1"/>
    <property type="molecule type" value="Genomic_DNA"/>
</dbReference>